<accession>A0A0A9A2W9</accession>
<dbReference type="AlphaFoldDB" id="A0A0A9A2W9"/>
<name>A0A0A9A2W9_ARUDO</name>
<evidence type="ECO:0000313" key="1">
    <source>
        <dbReference type="EMBL" id="JAD41392.1"/>
    </source>
</evidence>
<protein>
    <submittedName>
        <fullName evidence="1">Uncharacterized protein</fullName>
    </submittedName>
</protein>
<reference evidence="1" key="1">
    <citation type="submission" date="2014-09" db="EMBL/GenBank/DDBJ databases">
        <authorList>
            <person name="Magalhaes I.L.F."/>
            <person name="Oliveira U."/>
            <person name="Santos F.R."/>
            <person name="Vidigal T.H.D.A."/>
            <person name="Brescovit A.D."/>
            <person name="Santos A.J."/>
        </authorList>
    </citation>
    <scope>NUCLEOTIDE SEQUENCE</scope>
    <source>
        <tissue evidence="1">Shoot tissue taken approximately 20 cm above the soil surface</tissue>
    </source>
</reference>
<sequence length="18" mass="1969">MASPTSRSSCRAWRKGST</sequence>
<proteinExistence type="predicted"/>
<reference evidence="1" key="2">
    <citation type="journal article" date="2015" name="Data Brief">
        <title>Shoot transcriptome of the giant reed, Arundo donax.</title>
        <authorList>
            <person name="Barrero R.A."/>
            <person name="Guerrero F.D."/>
            <person name="Moolhuijzen P."/>
            <person name="Goolsby J.A."/>
            <person name="Tidwell J."/>
            <person name="Bellgard S.E."/>
            <person name="Bellgard M.I."/>
        </authorList>
    </citation>
    <scope>NUCLEOTIDE SEQUENCE</scope>
    <source>
        <tissue evidence="1">Shoot tissue taken approximately 20 cm above the soil surface</tissue>
    </source>
</reference>
<dbReference type="EMBL" id="GBRH01256503">
    <property type="protein sequence ID" value="JAD41392.1"/>
    <property type="molecule type" value="Transcribed_RNA"/>
</dbReference>
<organism evidence="1">
    <name type="scientific">Arundo donax</name>
    <name type="common">Giant reed</name>
    <name type="synonym">Donax arundinaceus</name>
    <dbReference type="NCBI Taxonomy" id="35708"/>
    <lineage>
        <taxon>Eukaryota</taxon>
        <taxon>Viridiplantae</taxon>
        <taxon>Streptophyta</taxon>
        <taxon>Embryophyta</taxon>
        <taxon>Tracheophyta</taxon>
        <taxon>Spermatophyta</taxon>
        <taxon>Magnoliopsida</taxon>
        <taxon>Liliopsida</taxon>
        <taxon>Poales</taxon>
        <taxon>Poaceae</taxon>
        <taxon>PACMAD clade</taxon>
        <taxon>Arundinoideae</taxon>
        <taxon>Arundineae</taxon>
        <taxon>Arundo</taxon>
    </lineage>
</organism>